<dbReference type="PRINTS" id="PR00344">
    <property type="entry name" value="BCTRLSENSOR"/>
</dbReference>
<organism evidence="9 10">
    <name type="scientific">Echinicola arenosa</name>
    <dbReference type="NCBI Taxonomy" id="2774144"/>
    <lineage>
        <taxon>Bacteria</taxon>
        <taxon>Pseudomonadati</taxon>
        <taxon>Bacteroidota</taxon>
        <taxon>Cytophagia</taxon>
        <taxon>Cytophagales</taxon>
        <taxon>Cyclobacteriaceae</taxon>
        <taxon>Echinicola</taxon>
    </lineage>
</organism>
<keyword evidence="7" id="KW-0472">Membrane</keyword>
<dbReference type="InterPro" id="IPR000014">
    <property type="entry name" value="PAS"/>
</dbReference>
<feature type="domain" description="Histidine kinase" evidence="8">
    <location>
        <begin position="370"/>
        <end position="585"/>
    </location>
</feature>
<dbReference type="InterPro" id="IPR003661">
    <property type="entry name" value="HisK_dim/P_dom"/>
</dbReference>
<dbReference type="NCBIfam" id="TIGR00229">
    <property type="entry name" value="sensory_box"/>
    <property type="match status" value="1"/>
</dbReference>
<dbReference type="InterPro" id="IPR005467">
    <property type="entry name" value="His_kinase_dom"/>
</dbReference>
<dbReference type="InterPro" id="IPR031621">
    <property type="entry name" value="HisKA_7TM"/>
</dbReference>
<reference evidence="9 10" key="1">
    <citation type="submission" date="2020-09" db="EMBL/GenBank/DDBJ databases">
        <title>Echinicola sp. CAU 1574 isolated from sand of Sido Beach.</title>
        <authorList>
            <person name="Kim W."/>
        </authorList>
    </citation>
    <scope>NUCLEOTIDE SEQUENCE [LARGE SCALE GENOMIC DNA]</scope>
    <source>
        <strain evidence="9 10">CAU 1574</strain>
    </source>
</reference>
<comment type="caution">
    <text evidence="9">The sequence shown here is derived from an EMBL/GenBank/DDBJ whole genome shotgun (WGS) entry which is preliminary data.</text>
</comment>
<proteinExistence type="predicted"/>
<dbReference type="PANTHER" id="PTHR43711">
    <property type="entry name" value="TWO-COMPONENT HISTIDINE KINASE"/>
    <property type="match status" value="1"/>
</dbReference>
<dbReference type="InterPro" id="IPR036890">
    <property type="entry name" value="HATPase_C_sf"/>
</dbReference>
<dbReference type="SUPFAM" id="SSF55785">
    <property type="entry name" value="PYP-like sensor domain (PAS domain)"/>
    <property type="match status" value="1"/>
</dbReference>
<feature type="transmembrane region" description="Helical" evidence="7">
    <location>
        <begin position="6"/>
        <end position="27"/>
    </location>
</feature>
<dbReference type="CDD" id="cd00130">
    <property type="entry name" value="PAS"/>
    <property type="match status" value="1"/>
</dbReference>
<feature type="transmembrane region" description="Helical" evidence="7">
    <location>
        <begin position="178"/>
        <end position="198"/>
    </location>
</feature>
<dbReference type="Gene3D" id="3.30.450.20">
    <property type="entry name" value="PAS domain"/>
    <property type="match status" value="1"/>
</dbReference>
<dbReference type="SMART" id="SM00387">
    <property type="entry name" value="HATPase_c"/>
    <property type="match status" value="1"/>
</dbReference>
<evidence type="ECO:0000256" key="7">
    <source>
        <dbReference type="SAM" id="Phobius"/>
    </source>
</evidence>
<evidence type="ECO:0000259" key="8">
    <source>
        <dbReference type="PROSITE" id="PS50109"/>
    </source>
</evidence>
<gene>
    <name evidence="9" type="ORF">IFO69_00395</name>
</gene>
<dbReference type="InterPro" id="IPR035965">
    <property type="entry name" value="PAS-like_dom_sf"/>
</dbReference>
<keyword evidence="7" id="KW-1133">Transmembrane helix</keyword>
<evidence type="ECO:0000256" key="2">
    <source>
        <dbReference type="ARBA" id="ARBA00012438"/>
    </source>
</evidence>
<dbReference type="InterPro" id="IPR036097">
    <property type="entry name" value="HisK_dim/P_sf"/>
</dbReference>
<dbReference type="InterPro" id="IPR050736">
    <property type="entry name" value="Sensor_HK_Regulatory"/>
</dbReference>
<feature type="transmembrane region" description="Helical" evidence="7">
    <location>
        <begin position="34"/>
        <end position="56"/>
    </location>
</feature>
<keyword evidence="7" id="KW-0812">Transmembrane</keyword>
<dbReference type="Gene3D" id="3.30.565.10">
    <property type="entry name" value="Histidine kinase-like ATPase, C-terminal domain"/>
    <property type="match status" value="1"/>
</dbReference>
<keyword evidence="6" id="KW-0902">Two-component regulatory system</keyword>
<dbReference type="Pfam" id="PF16927">
    <property type="entry name" value="HisKA_7TM"/>
    <property type="match status" value="1"/>
</dbReference>
<dbReference type="EC" id="2.7.13.3" evidence="2"/>
<sequence>MEFTLGAYSLSLLVFAVFTLLLSVLVFTRLNTDVRWFGAMMLAVTVWAAVDGIMVAEDSLDHMLFLVNFEYVGIALVPVFWILFVLRFVGKDQWLTKPLVAVQFLFPLLTLIMVWTNNLHHLHYKSAQLIEVNGLYGLITSKGPWYIIHTTYFYSLMILGMVLMVKRCFETEGIYRKQTIIILIGTAVPWLANILVVFQVEPFNGFDPTPYGFVITSFIVVFGFLELQLFDVGPIARNKVIDSIKEGMLVLDVESRMVDFNPRMLWILQKSKGELTGKPFKVLGFKGGHWDEVTQSQKEHYSMEVEMDVRGEKCYYAVSCKLLKDGNKYIRGRLVMFRDVTQFVMDQKRLELQAKELGELNSTKDRLLSIISHDMRGPLNTLTQFLEMTDAGVITDEELKAMMPRFAENLKHVSGFLENLLVWAKGQLKGENIEKVDFDITNEIKAVLELFEASYENKGICVNFDQTKQVMVNADENMIKLVIRNLLSNAVKFCDSGDKIDIILDAKEDELFVSVKDTGVGIEKDNIPLIFSSEAFTTFGTQKEKGTGLGLMLTKDFVEKNGGEIHVESKLGEGTVFRFTVPLSKAN</sequence>
<dbReference type="SMART" id="SM00388">
    <property type="entry name" value="HisKA"/>
    <property type="match status" value="1"/>
</dbReference>
<accession>A0ABR9AET9</accession>
<feature type="transmembrane region" description="Helical" evidence="7">
    <location>
        <begin position="210"/>
        <end position="230"/>
    </location>
</feature>
<dbReference type="PROSITE" id="PS50109">
    <property type="entry name" value="HIS_KIN"/>
    <property type="match status" value="1"/>
</dbReference>
<dbReference type="Gene3D" id="1.10.287.130">
    <property type="match status" value="1"/>
</dbReference>
<feature type="transmembrane region" description="Helical" evidence="7">
    <location>
        <begin position="62"/>
        <end position="86"/>
    </location>
</feature>
<dbReference type="InterPro" id="IPR004358">
    <property type="entry name" value="Sig_transdc_His_kin-like_C"/>
</dbReference>
<evidence type="ECO:0000313" key="10">
    <source>
        <dbReference type="Proteomes" id="UP000647133"/>
    </source>
</evidence>
<feature type="transmembrane region" description="Helical" evidence="7">
    <location>
        <begin position="98"/>
        <end position="116"/>
    </location>
</feature>
<dbReference type="RefSeq" id="WP_192006979.1">
    <property type="nucleotide sequence ID" value="NZ_JACYTQ010000001.1"/>
</dbReference>
<dbReference type="Proteomes" id="UP000647133">
    <property type="component" value="Unassembled WGS sequence"/>
</dbReference>
<dbReference type="Pfam" id="PF02518">
    <property type="entry name" value="HATPase_c"/>
    <property type="match status" value="1"/>
</dbReference>
<dbReference type="InterPro" id="IPR003594">
    <property type="entry name" value="HATPase_dom"/>
</dbReference>
<name>A0ABR9AET9_9BACT</name>
<evidence type="ECO:0000313" key="9">
    <source>
        <dbReference type="EMBL" id="MBD8487193.1"/>
    </source>
</evidence>
<evidence type="ECO:0000256" key="3">
    <source>
        <dbReference type="ARBA" id="ARBA00022553"/>
    </source>
</evidence>
<comment type="catalytic activity">
    <reaction evidence="1">
        <text>ATP + protein L-histidine = ADP + protein N-phospho-L-histidine.</text>
        <dbReference type="EC" id="2.7.13.3"/>
    </reaction>
</comment>
<dbReference type="SUPFAM" id="SSF47384">
    <property type="entry name" value="Homodimeric domain of signal transducing histidine kinase"/>
    <property type="match status" value="1"/>
</dbReference>
<dbReference type="CDD" id="cd00082">
    <property type="entry name" value="HisKA"/>
    <property type="match status" value="1"/>
</dbReference>
<keyword evidence="4" id="KW-0808">Transferase</keyword>
<dbReference type="EMBL" id="JACYTQ010000001">
    <property type="protein sequence ID" value="MBD8487193.1"/>
    <property type="molecule type" value="Genomic_DNA"/>
</dbReference>
<protein>
    <recommendedName>
        <fullName evidence="2">histidine kinase</fullName>
        <ecNumber evidence="2">2.7.13.3</ecNumber>
    </recommendedName>
</protein>
<feature type="transmembrane region" description="Helical" evidence="7">
    <location>
        <begin position="145"/>
        <end position="166"/>
    </location>
</feature>
<dbReference type="SUPFAM" id="SSF55874">
    <property type="entry name" value="ATPase domain of HSP90 chaperone/DNA topoisomerase II/histidine kinase"/>
    <property type="match status" value="1"/>
</dbReference>
<evidence type="ECO:0000256" key="5">
    <source>
        <dbReference type="ARBA" id="ARBA00022777"/>
    </source>
</evidence>
<evidence type="ECO:0000256" key="1">
    <source>
        <dbReference type="ARBA" id="ARBA00000085"/>
    </source>
</evidence>
<keyword evidence="3" id="KW-0597">Phosphoprotein</keyword>
<evidence type="ECO:0000256" key="6">
    <source>
        <dbReference type="ARBA" id="ARBA00023012"/>
    </source>
</evidence>
<dbReference type="PANTHER" id="PTHR43711:SF1">
    <property type="entry name" value="HISTIDINE KINASE 1"/>
    <property type="match status" value="1"/>
</dbReference>
<keyword evidence="10" id="KW-1185">Reference proteome</keyword>
<evidence type="ECO:0000256" key="4">
    <source>
        <dbReference type="ARBA" id="ARBA00022679"/>
    </source>
</evidence>
<keyword evidence="5" id="KW-0418">Kinase</keyword>